<reference evidence="3" key="1">
    <citation type="journal article" date="2015" name="Nat. Genet.">
        <title>The genome and transcriptome of the zoonotic hookworm Ancylostoma ceylanicum identify infection-specific gene families.</title>
        <authorList>
            <person name="Schwarz E.M."/>
            <person name="Hu Y."/>
            <person name="Antoshechkin I."/>
            <person name="Miller M.M."/>
            <person name="Sternberg P.W."/>
            <person name="Aroian R.V."/>
        </authorList>
    </citation>
    <scope>NUCLEOTIDE SEQUENCE</scope>
    <source>
        <strain evidence="3">HY135</strain>
    </source>
</reference>
<sequence>MESARGGAAATKLPAAAPPPPSPPATVSATRRHPTRAVNSGKNMAADVEGEKRIADDSLRDFTPSL</sequence>
<evidence type="ECO:0000313" key="3">
    <source>
        <dbReference type="Proteomes" id="UP000024635"/>
    </source>
</evidence>
<organism evidence="2 3">
    <name type="scientific">Ancylostoma ceylanicum</name>
    <dbReference type="NCBI Taxonomy" id="53326"/>
    <lineage>
        <taxon>Eukaryota</taxon>
        <taxon>Metazoa</taxon>
        <taxon>Ecdysozoa</taxon>
        <taxon>Nematoda</taxon>
        <taxon>Chromadorea</taxon>
        <taxon>Rhabditida</taxon>
        <taxon>Rhabditina</taxon>
        <taxon>Rhabditomorpha</taxon>
        <taxon>Strongyloidea</taxon>
        <taxon>Ancylostomatidae</taxon>
        <taxon>Ancylostomatinae</taxon>
        <taxon>Ancylostoma</taxon>
    </lineage>
</organism>
<gene>
    <name evidence="2" type="primary">Acey_s0178.g677</name>
    <name evidence="2" type="ORF">Y032_0178g677</name>
</gene>
<evidence type="ECO:0000313" key="2">
    <source>
        <dbReference type="EMBL" id="EYB93862.1"/>
    </source>
</evidence>
<evidence type="ECO:0000256" key="1">
    <source>
        <dbReference type="SAM" id="MobiDB-lite"/>
    </source>
</evidence>
<comment type="caution">
    <text evidence="2">The sequence shown here is derived from an EMBL/GenBank/DDBJ whole genome shotgun (WGS) entry which is preliminary data.</text>
</comment>
<proteinExistence type="predicted"/>
<dbReference type="EMBL" id="JARK01001514">
    <property type="protein sequence ID" value="EYB93862.1"/>
    <property type="molecule type" value="Genomic_DNA"/>
</dbReference>
<accession>A0A016SU04</accession>
<feature type="compositionally biased region" description="Basic and acidic residues" evidence="1">
    <location>
        <begin position="49"/>
        <end position="60"/>
    </location>
</feature>
<feature type="region of interest" description="Disordered" evidence="1">
    <location>
        <begin position="1"/>
        <end position="66"/>
    </location>
</feature>
<name>A0A016SU04_9BILA</name>
<protein>
    <submittedName>
        <fullName evidence="2">Uncharacterized protein</fullName>
    </submittedName>
</protein>
<dbReference type="AlphaFoldDB" id="A0A016SU04"/>
<dbReference type="Proteomes" id="UP000024635">
    <property type="component" value="Unassembled WGS sequence"/>
</dbReference>
<keyword evidence="3" id="KW-1185">Reference proteome</keyword>